<feature type="region of interest" description="Disordered" evidence="9">
    <location>
        <begin position="1"/>
        <end position="20"/>
    </location>
</feature>
<dbReference type="FunFam" id="3.30.40.10:FF:000127">
    <property type="entry name" value="E3 ubiquitin-protein ligase RNF181"/>
    <property type="match status" value="1"/>
</dbReference>
<dbReference type="GO" id="GO:0008270">
    <property type="term" value="F:zinc ion binding"/>
    <property type="evidence" value="ECO:0007669"/>
    <property type="project" value="UniProtKB-KW"/>
</dbReference>
<accession>A0ABD3RNR0</accession>
<evidence type="ECO:0000259" key="10">
    <source>
        <dbReference type="PROSITE" id="PS50089"/>
    </source>
</evidence>
<evidence type="ECO:0000313" key="12">
    <source>
        <dbReference type="Proteomes" id="UP001634393"/>
    </source>
</evidence>
<evidence type="ECO:0000256" key="4">
    <source>
        <dbReference type="ARBA" id="ARBA00022723"/>
    </source>
</evidence>
<evidence type="ECO:0000313" key="11">
    <source>
        <dbReference type="EMBL" id="KAL3813516.1"/>
    </source>
</evidence>
<dbReference type="EC" id="2.3.2.27" evidence="2"/>
<feature type="domain" description="RING-type" evidence="10">
    <location>
        <begin position="295"/>
        <end position="336"/>
    </location>
</feature>
<evidence type="ECO:0000256" key="5">
    <source>
        <dbReference type="ARBA" id="ARBA00022771"/>
    </source>
</evidence>
<dbReference type="SUPFAM" id="SSF57850">
    <property type="entry name" value="RING/U-box"/>
    <property type="match status" value="1"/>
</dbReference>
<dbReference type="PANTHER" id="PTHR15710">
    <property type="entry name" value="E3 UBIQUITIN-PROTEIN LIGASE PRAJA"/>
    <property type="match status" value="1"/>
</dbReference>
<dbReference type="InterPro" id="IPR001841">
    <property type="entry name" value="Znf_RING"/>
</dbReference>
<evidence type="ECO:0000256" key="2">
    <source>
        <dbReference type="ARBA" id="ARBA00012483"/>
    </source>
</evidence>
<comment type="caution">
    <text evidence="11">The sequence shown here is derived from an EMBL/GenBank/DDBJ whole genome shotgun (WGS) entry which is preliminary data.</text>
</comment>
<keyword evidence="7" id="KW-0862">Zinc</keyword>
<dbReference type="InterPro" id="IPR013083">
    <property type="entry name" value="Znf_RING/FYVE/PHD"/>
</dbReference>
<gene>
    <name evidence="11" type="ORF">ACJIZ3_014784</name>
</gene>
<evidence type="ECO:0000256" key="3">
    <source>
        <dbReference type="ARBA" id="ARBA00022679"/>
    </source>
</evidence>
<keyword evidence="3" id="KW-0808">Transferase</keyword>
<dbReference type="GO" id="GO:0016567">
    <property type="term" value="P:protein ubiquitination"/>
    <property type="evidence" value="ECO:0007669"/>
    <property type="project" value="UniProtKB-ARBA"/>
</dbReference>
<organism evidence="11 12">
    <name type="scientific">Penstemon smallii</name>
    <dbReference type="NCBI Taxonomy" id="265156"/>
    <lineage>
        <taxon>Eukaryota</taxon>
        <taxon>Viridiplantae</taxon>
        <taxon>Streptophyta</taxon>
        <taxon>Embryophyta</taxon>
        <taxon>Tracheophyta</taxon>
        <taxon>Spermatophyta</taxon>
        <taxon>Magnoliopsida</taxon>
        <taxon>eudicotyledons</taxon>
        <taxon>Gunneridae</taxon>
        <taxon>Pentapetalae</taxon>
        <taxon>asterids</taxon>
        <taxon>lamiids</taxon>
        <taxon>Lamiales</taxon>
        <taxon>Plantaginaceae</taxon>
        <taxon>Cheloneae</taxon>
        <taxon>Penstemon</taxon>
    </lineage>
</organism>
<evidence type="ECO:0000256" key="8">
    <source>
        <dbReference type="PROSITE-ProRule" id="PRU00175"/>
    </source>
</evidence>
<dbReference type="GO" id="GO:0061630">
    <property type="term" value="F:ubiquitin protein ligase activity"/>
    <property type="evidence" value="ECO:0007669"/>
    <property type="project" value="UniProtKB-EC"/>
</dbReference>
<protein>
    <recommendedName>
        <fullName evidence="2">RING-type E3 ubiquitin transferase</fullName>
        <ecNumber evidence="2">2.3.2.27</ecNumber>
    </recommendedName>
</protein>
<sequence>MAEVSNIHCTAPSTGTPISTAATTTTVVEESDPQNPNPFVLDSVSFSPPNNSLFEEYTTSFNLGFDLNENLECEYEDPNCFFYGGEEDNEQLNFVADLFEPCENHVNEDPILDFDELGFRPGLGGSVMDFDDDDGGDNHHIGENVREELDWEEVSARFHFDEGEYLDSLIDRMGEISVSPVISSSGGRDFGGEEEVEERSHEWEGFLAMNNFRNYRNFGYANSEVSNNYGSEVTRSSLPDPEDLTMDYETLFEQLGDNANSLKGSPPAAKYVVENLPSEVLTKEAVAENDNAIICAVCKDDIAVGDNLTRMPCCHLYHCNCLVPWLMIRNTCPVCRYELPTDDADYERKRSERGGSGNAALSDDDFEARYNSELLL</sequence>
<evidence type="ECO:0000256" key="1">
    <source>
        <dbReference type="ARBA" id="ARBA00000900"/>
    </source>
</evidence>
<proteinExistence type="predicted"/>
<dbReference type="PROSITE" id="PS50089">
    <property type="entry name" value="ZF_RING_2"/>
    <property type="match status" value="1"/>
</dbReference>
<comment type="catalytic activity">
    <reaction evidence="1">
        <text>S-ubiquitinyl-[E2 ubiquitin-conjugating enzyme]-L-cysteine + [acceptor protein]-L-lysine = [E2 ubiquitin-conjugating enzyme]-L-cysteine + N(6)-ubiquitinyl-[acceptor protein]-L-lysine.</text>
        <dbReference type="EC" id="2.3.2.27"/>
    </reaction>
</comment>
<dbReference type="EMBL" id="JBJXBP010000008">
    <property type="protein sequence ID" value="KAL3813516.1"/>
    <property type="molecule type" value="Genomic_DNA"/>
</dbReference>
<dbReference type="SMART" id="SM00184">
    <property type="entry name" value="RING"/>
    <property type="match status" value="1"/>
</dbReference>
<keyword evidence="6" id="KW-0833">Ubl conjugation pathway</keyword>
<dbReference type="Gene3D" id="3.30.40.10">
    <property type="entry name" value="Zinc/RING finger domain, C3HC4 (zinc finger)"/>
    <property type="match status" value="1"/>
</dbReference>
<evidence type="ECO:0000256" key="7">
    <source>
        <dbReference type="ARBA" id="ARBA00022833"/>
    </source>
</evidence>
<keyword evidence="12" id="KW-1185">Reference proteome</keyword>
<name>A0ABD3RNR0_9LAMI</name>
<feature type="compositionally biased region" description="Low complexity" evidence="9">
    <location>
        <begin position="10"/>
        <end position="20"/>
    </location>
</feature>
<keyword evidence="4" id="KW-0479">Metal-binding</keyword>
<dbReference type="PANTHER" id="PTHR15710:SF108">
    <property type="entry name" value="OS03G0286100 PROTEIN"/>
    <property type="match status" value="1"/>
</dbReference>
<keyword evidence="5 8" id="KW-0863">Zinc-finger</keyword>
<evidence type="ECO:0000256" key="6">
    <source>
        <dbReference type="ARBA" id="ARBA00022786"/>
    </source>
</evidence>
<dbReference type="AlphaFoldDB" id="A0ABD3RNR0"/>
<reference evidence="11 12" key="1">
    <citation type="submission" date="2024-12" db="EMBL/GenBank/DDBJ databases">
        <title>The unique morphological basis and parallel evolutionary history of personate flowers in Penstemon.</title>
        <authorList>
            <person name="Depatie T.H."/>
            <person name="Wessinger C.A."/>
        </authorList>
    </citation>
    <scope>NUCLEOTIDE SEQUENCE [LARGE SCALE GENOMIC DNA]</scope>
    <source>
        <strain evidence="11">WTNN_2</strain>
        <tissue evidence="11">Leaf</tissue>
    </source>
</reference>
<dbReference type="Proteomes" id="UP001634393">
    <property type="component" value="Unassembled WGS sequence"/>
</dbReference>
<dbReference type="Pfam" id="PF13639">
    <property type="entry name" value="zf-RING_2"/>
    <property type="match status" value="1"/>
</dbReference>
<evidence type="ECO:0000256" key="9">
    <source>
        <dbReference type="SAM" id="MobiDB-lite"/>
    </source>
</evidence>